<reference evidence="2 3" key="1">
    <citation type="submission" date="2019-02" db="EMBL/GenBank/DDBJ databases">
        <title>Comparative genomic analysis of the Hafnia genus genomes.</title>
        <authorList>
            <person name="Zhiqiu Y."/>
            <person name="Chao Y."/>
            <person name="Yuhui D."/>
            <person name="Di H."/>
            <person name="Bin L."/>
        </authorList>
    </citation>
    <scope>NUCLEOTIDE SEQUENCE [LARGE SCALE GENOMIC DNA]</scope>
    <source>
        <strain evidence="2 3">PCM_1210</strain>
    </source>
</reference>
<accession>A0ABD7Q656</accession>
<dbReference type="RefSeq" id="WP_130970655.1">
    <property type="nucleotide sequence ID" value="NZ_SITJ01000058.1"/>
</dbReference>
<dbReference type="InterPro" id="IPR028946">
    <property type="entry name" value="Ntox44"/>
</dbReference>
<proteinExistence type="predicted"/>
<dbReference type="Proteomes" id="UP000291600">
    <property type="component" value="Unassembled WGS sequence"/>
</dbReference>
<organism evidence="2 3">
    <name type="scientific">Hafnia alvei</name>
    <dbReference type="NCBI Taxonomy" id="569"/>
    <lineage>
        <taxon>Bacteria</taxon>
        <taxon>Pseudomonadati</taxon>
        <taxon>Pseudomonadota</taxon>
        <taxon>Gammaproteobacteria</taxon>
        <taxon>Enterobacterales</taxon>
        <taxon>Hafniaceae</taxon>
        <taxon>Hafnia</taxon>
    </lineage>
</organism>
<dbReference type="EMBL" id="SITJ01000058">
    <property type="protein sequence ID" value="TBL68901.1"/>
    <property type="molecule type" value="Genomic_DNA"/>
</dbReference>
<name>A0ABD7Q656_HAFAL</name>
<gene>
    <name evidence="2" type="ORF">EYY96_07055</name>
</gene>
<comment type="caution">
    <text evidence="2">The sequence shown here is derived from an EMBL/GenBank/DDBJ whole genome shotgun (WGS) entry which is preliminary data.</text>
</comment>
<sequence length="129" mass="14311">MTKVPTAPPNVLINENMAQARRRGDPSGQANAYTYIWFYEHVKYGGPWDYKTQGGAYQDFGNFHYGATGIAAGIPEFILHRAAGCAQVVHKTLNAARGTQCWGEYPFGDDPSDQDMIEAGIRYARENGY</sequence>
<dbReference type="Pfam" id="PF15607">
    <property type="entry name" value="Ntox44"/>
    <property type="match status" value="1"/>
</dbReference>
<feature type="domain" description="Bacterial toxin 44" evidence="1">
    <location>
        <begin position="57"/>
        <end position="124"/>
    </location>
</feature>
<protein>
    <submittedName>
        <fullName evidence="2">Type IV secretion protein Rhs</fullName>
    </submittedName>
</protein>
<evidence type="ECO:0000313" key="3">
    <source>
        <dbReference type="Proteomes" id="UP000291600"/>
    </source>
</evidence>
<dbReference type="AlphaFoldDB" id="A0ABD7Q656"/>
<evidence type="ECO:0000259" key="1">
    <source>
        <dbReference type="Pfam" id="PF15607"/>
    </source>
</evidence>
<evidence type="ECO:0000313" key="2">
    <source>
        <dbReference type="EMBL" id="TBL68901.1"/>
    </source>
</evidence>